<feature type="transmembrane region" description="Helical" evidence="3">
    <location>
        <begin position="259"/>
        <end position="279"/>
    </location>
</feature>
<evidence type="ECO:0000256" key="3">
    <source>
        <dbReference type="SAM" id="Phobius"/>
    </source>
</evidence>
<accession>A0ABW6GT40</accession>
<keyword evidence="3" id="KW-1133">Transmembrane helix</keyword>
<name>A0ABW6GT40_9ACTN</name>
<dbReference type="Proteomes" id="UP001599542">
    <property type="component" value="Unassembled WGS sequence"/>
</dbReference>
<evidence type="ECO:0000256" key="1">
    <source>
        <dbReference type="ARBA" id="ARBA00006739"/>
    </source>
</evidence>
<reference evidence="5 6" key="1">
    <citation type="submission" date="2024-09" db="EMBL/GenBank/DDBJ databases">
        <title>The Natural Products Discovery Center: Release of the First 8490 Sequenced Strains for Exploring Actinobacteria Biosynthetic Diversity.</title>
        <authorList>
            <person name="Kalkreuter E."/>
            <person name="Kautsar S.A."/>
            <person name="Yang D."/>
            <person name="Bader C.D."/>
            <person name="Teijaro C.N."/>
            <person name="Fluegel L."/>
            <person name="Davis C.M."/>
            <person name="Simpson J.R."/>
            <person name="Lauterbach L."/>
            <person name="Steele A.D."/>
            <person name="Gui C."/>
            <person name="Meng S."/>
            <person name="Li G."/>
            <person name="Viehrig K."/>
            <person name="Ye F."/>
            <person name="Su P."/>
            <person name="Kiefer A.F."/>
            <person name="Nichols A."/>
            <person name="Cepeda A.J."/>
            <person name="Yan W."/>
            <person name="Fan B."/>
            <person name="Jiang Y."/>
            <person name="Adhikari A."/>
            <person name="Zheng C.-J."/>
            <person name="Schuster L."/>
            <person name="Cowan T.M."/>
            <person name="Smanski M.J."/>
            <person name="Chevrette M.G."/>
            <person name="De Carvalho L.P.S."/>
            <person name="Shen B."/>
        </authorList>
    </citation>
    <scope>NUCLEOTIDE SEQUENCE [LARGE SCALE GENOMIC DNA]</scope>
    <source>
        <strain evidence="5 6">NPDC058753</strain>
    </source>
</reference>
<feature type="domain" description="Glycosyltransferase 2-like" evidence="4">
    <location>
        <begin position="475"/>
        <end position="589"/>
    </location>
</feature>
<dbReference type="Pfam" id="PF00535">
    <property type="entry name" value="Glycos_transf_2"/>
    <property type="match status" value="1"/>
</dbReference>
<dbReference type="InterPro" id="IPR029044">
    <property type="entry name" value="Nucleotide-diphossugar_trans"/>
</dbReference>
<feature type="transmembrane region" description="Helical" evidence="3">
    <location>
        <begin position="370"/>
        <end position="390"/>
    </location>
</feature>
<feature type="transmembrane region" description="Helical" evidence="3">
    <location>
        <begin position="397"/>
        <end position="415"/>
    </location>
</feature>
<comment type="similarity">
    <text evidence="1">Belongs to the glycosyltransferase 2 family.</text>
</comment>
<keyword evidence="6" id="KW-1185">Reference proteome</keyword>
<feature type="region of interest" description="Disordered" evidence="2">
    <location>
        <begin position="702"/>
        <end position="721"/>
    </location>
</feature>
<dbReference type="SUPFAM" id="SSF53448">
    <property type="entry name" value="Nucleotide-diphospho-sugar transferases"/>
    <property type="match status" value="1"/>
</dbReference>
<evidence type="ECO:0000313" key="5">
    <source>
        <dbReference type="EMBL" id="MFE1355931.1"/>
    </source>
</evidence>
<organism evidence="5 6">
    <name type="scientific">Kitasatospora phosalacinea</name>
    <dbReference type="NCBI Taxonomy" id="2065"/>
    <lineage>
        <taxon>Bacteria</taxon>
        <taxon>Bacillati</taxon>
        <taxon>Actinomycetota</taxon>
        <taxon>Actinomycetes</taxon>
        <taxon>Kitasatosporales</taxon>
        <taxon>Streptomycetaceae</taxon>
        <taxon>Kitasatospora</taxon>
    </lineage>
</organism>
<dbReference type="InterPro" id="IPR001173">
    <property type="entry name" value="Glyco_trans_2-like"/>
</dbReference>
<feature type="transmembrane region" description="Helical" evidence="3">
    <location>
        <begin position="140"/>
        <end position="159"/>
    </location>
</feature>
<keyword evidence="3" id="KW-0472">Membrane</keyword>
<dbReference type="CDD" id="cd04179">
    <property type="entry name" value="DPM_DPG-synthase_like"/>
    <property type="match status" value="1"/>
</dbReference>
<feature type="transmembrane region" description="Helical" evidence="3">
    <location>
        <begin position="330"/>
        <end position="350"/>
    </location>
</feature>
<feature type="transmembrane region" description="Helical" evidence="3">
    <location>
        <begin position="221"/>
        <end position="239"/>
    </location>
</feature>
<proteinExistence type="inferred from homology"/>
<dbReference type="PANTHER" id="PTHR48090">
    <property type="entry name" value="UNDECAPRENYL-PHOSPHATE 4-DEOXY-4-FORMAMIDO-L-ARABINOSE TRANSFERASE-RELATED"/>
    <property type="match status" value="1"/>
</dbReference>
<feature type="transmembrane region" description="Helical" evidence="3">
    <location>
        <begin position="71"/>
        <end position="97"/>
    </location>
</feature>
<dbReference type="EMBL" id="JBHYPX010000072">
    <property type="protein sequence ID" value="MFE1355931.1"/>
    <property type="molecule type" value="Genomic_DNA"/>
</dbReference>
<feature type="region of interest" description="Disordered" evidence="2">
    <location>
        <begin position="1"/>
        <end position="32"/>
    </location>
</feature>
<dbReference type="InterPro" id="IPR050256">
    <property type="entry name" value="Glycosyltransferase_2"/>
</dbReference>
<feature type="transmembrane region" description="Helical" evidence="3">
    <location>
        <begin position="299"/>
        <end position="318"/>
    </location>
</feature>
<keyword evidence="3" id="KW-0812">Transmembrane</keyword>
<feature type="transmembrane region" description="Helical" evidence="3">
    <location>
        <begin position="31"/>
        <end position="51"/>
    </location>
</feature>
<evidence type="ECO:0000259" key="4">
    <source>
        <dbReference type="Pfam" id="PF00535"/>
    </source>
</evidence>
<comment type="caution">
    <text evidence="5">The sequence shown here is derived from an EMBL/GenBank/DDBJ whole genome shotgun (WGS) entry which is preliminary data.</text>
</comment>
<gene>
    <name evidence="5" type="ORF">ACFW6T_28535</name>
</gene>
<protein>
    <submittedName>
        <fullName evidence="5">Glycosyltransferase family 2 protein</fullName>
    </submittedName>
</protein>
<sequence length="721" mass="73703">MTQPPASAHAVTADGPVARDSAEEPRATGPGLPVGPAAALAGVLLALRGLADLGLHTAAGHLLGPDRYGALAALLGLLAAVGVALAAVQTVVAAAVLRATAEDAPAGRPIDPSIPFCNSALDVATAAPDPRPLLRRAVRYAALAVLVTAPAAVPLAHLLRLSGPLPVLLTLAVLVPSTAVAVLWAHALGSRGPLAASWPLLGGASVRVGASLVALRCGAGMTAVLAATLFGECVTALLLARRLPARRADGPVLRVRARVLVRAVTGFAGLWVLTGADLLCARHWLSAESAGGYGAGAQLAKASLACANLIVLLLLGRLASADRRAAARALTGALAAAVLAGAGTALVLAVGGSTVLPLVFGAGFAVGPGLGLLLGIDATALLVLTVLLHYRAAHGGAPLGGWAGAAAFPPLVALFPATAQGIAAAHALAVLLAVACALPGSGLRPGPGPDPADGRALPAARVEHELDRAARVEISVVVPYYNPGPAVARHLSGLLRVLDRHGASYEVLAVDDGCTDGSRRRVARLGHRRLRLLGHAANRGKGAALRTGFRQCRGRWIAFIDADGDLPAELLPGLLDTARRAGADAAVGVKHLQHGRIRRLCSVAFRLLARVLFRLPVRDTQTGLKVFRREALAGVLPLCREDGFVFDLELLALLHRHGHRRIAEVPVAVRPRTGSTVRPSTALRMLAEALRLGARLHLTPRTAPALTDPRPVLRALPDNGS</sequence>
<dbReference type="RefSeq" id="WP_380320744.1">
    <property type="nucleotide sequence ID" value="NZ_JBHYPW010000012.1"/>
</dbReference>
<evidence type="ECO:0000313" key="6">
    <source>
        <dbReference type="Proteomes" id="UP001599542"/>
    </source>
</evidence>
<dbReference type="Gene3D" id="3.90.550.10">
    <property type="entry name" value="Spore Coat Polysaccharide Biosynthesis Protein SpsA, Chain A"/>
    <property type="match status" value="1"/>
</dbReference>
<feature type="transmembrane region" description="Helical" evidence="3">
    <location>
        <begin position="165"/>
        <end position="185"/>
    </location>
</feature>
<evidence type="ECO:0000256" key="2">
    <source>
        <dbReference type="SAM" id="MobiDB-lite"/>
    </source>
</evidence>
<dbReference type="PANTHER" id="PTHR48090:SF7">
    <property type="entry name" value="RFBJ PROTEIN"/>
    <property type="match status" value="1"/>
</dbReference>